<keyword evidence="2" id="KW-1185">Reference proteome</keyword>
<name>A0AAV5SPP5_9BILA</name>
<accession>A0AAV5SPP5</accession>
<evidence type="ECO:0000313" key="1">
    <source>
        <dbReference type="EMBL" id="GMS83294.1"/>
    </source>
</evidence>
<feature type="non-terminal residue" evidence="1">
    <location>
        <position position="92"/>
    </location>
</feature>
<dbReference type="AlphaFoldDB" id="A0AAV5SPP5"/>
<feature type="non-terminal residue" evidence="1">
    <location>
        <position position="1"/>
    </location>
</feature>
<dbReference type="Proteomes" id="UP001432027">
    <property type="component" value="Unassembled WGS sequence"/>
</dbReference>
<organism evidence="1 2">
    <name type="scientific">Pristionchus entomophagus</name>
    <dbReference type="NCBI Taxonomy" id="358040"/>
    <lineage>
        <taxon>Eukaryota</taxon>
        <taxon>Metazoa</taxon>
        <taxon>Ecdysozoa</taxon>
        <taxon>Nematoda</taxon>
        <taxon>Chromadorea</taxon>
        <taxon>Rhabditida</taxon>
        <taxon>Rhabditina</taxon>
        <taxon>Diplogasteromorpha</taxon>
        <taxon>Diplogasteroidea</taxon>
        <taxon>Neodiplogasteridae</taxon>
        <taxon>Pristionchus</taxon>
    </lineage>
</organism>
<gene>
    <name evidence="1" type="ORF">PENTCL1PPCAC_5469</name>
</gene>
<dbReference type="EMBL" id="BTSX01000002">
    <property type="protein sequence ID" value="GMS83294.1"/>
    <property type="molecule type" value="Genomic_DNA"/>
</dbReference>
<evidence type="ECO:0000313" key="2">
    <source>
        <dbReference type="Proteomes" id="UP001432027"/>
    </source>
</evidence>
<reference evidence="1" key="1">
    <citation type="submission" date="2023-10" db="EMBL/GenBank/DDBJ databases">
        <title>Genome assembly of Pristionchus species.</title>
        <authorList>
            <person name="Yoshida K."/>
            <person name="Sommer R.J."/>
        </authorList>
    </citation>
    <scope>NUCLEOTIDE SEQUENCE</scope>
    <source>
        <strain evidence="1">RS0144</strain>
    </source>
</reference>
<sequence length="92" mass="9577">LGLSYPVVYSLVANTQFAGSFLGSILVPYLIQSLETGTGVCCCLAPTLLSIPMVYAACSALESCADITRVIMITTSLPIFTASYFVEGSAGI</sequence>
<protein>
    <submittedName>
        <fullName evidence="1">Uncharacterized protein</fullName>
    </submittedName>
</protein>
<comment type="caution">
    <text evidence="1">The sequence shown here is derived from an EMBL/GenBank/DDBJ whole genome shotgun (WGS) entry which is preliminary data.</text>
</comment>
<proteinExistence type="predicted"/>